<evidence type="ECO:0000313" key="4">
    <source>
        <dbReference type="EMBL" id="KAF7129871.1"/>
    </source>
</evidence>
<dbReference type="OrthoDB" id="10265971at2759"/>
<feature type="compositionally biased region" description="Low complexity" evidence="2">
    <location>
        <begin position="25"/>
        <end position="43"/>
    </location>
</feature>
<evidence type="ECO:0000313" key="5">
    <source>
        <dbReference type="Proteomes" id="UP000626092"/>
    </source>
</evidence>
<organism evidence="4 5">
    <name type="scientific">Rhododendron simsii</name>
    <name type="common">Sims's rhododendron</name>
    <dbReference type="NCBI Taxonomy" id="118357"/>
    <lineage>
        <taxon>Eukaryota</taxon>
        <taxon>Viridiplantae</taxon>
        <taxon>Streptophyta</taxon>
        <taxon>Embryophyta</taxon>
        <taxon>Tracheophyta</taxon>
        <taxon>Spermatophyta</taxon>
        <taxon>Magnoliopsida</taxon>
        <taxon>eudicotyledons</taxon>
        <taxon>Gunneridae</taxon>
        <taxon>Pentapetalae</taxon>
        <taxon>asterids</taxon>
        <taxon>Ericales</taxon>
        <taxon>Ericaceae</taxon>
        <taxon>Ericoideae</taxon>
        <taxon>Rhodoreae</taxon>
        <taxon>Rhododendron</taxon>
    </lineage>
</organism>
<feature type="region of interest" description="Disordered" evidence="2">
    <location>
        <begin position="779"/>
        <end position="815"/>
    </location>
</feature>
<keyword evidence="5" id="KW-1185">Reference proteome</keyword>
<feature type="region of interest" description="Disordered" evidence="2">
    <location>
        <begin position="1"/>
        <end position="60"/>
    </location>
</feature>
<feature type="coiled-coil region" evidence="1">
    <location>
        <begin position="676"/>
        <end position="703"/>
    </location>
</feature>
<protein>
    <recommendedName>
        <fullName evidence="3">AAA+ ATPase domain-containing protein</fullName>
    </recommendedName>
</protein>
<dbReference type="SMART" id="SM00382">
    <property type="entry name" value="AAA"/>
    <property type="match status" value="1"/>
</dbReference>
<dbReference type="Gene3D" id="3.40.50.300">
    <property type="entry name" value="P-loop containing nucleotide triphosphate hydrolases"/>
    <property type="match status" value="1"/>
</dbReference>
<name>A0A834LD97_RHOSS</name>
<dbReference type="Pfam" id="PF12776">
    <property type="entry name" value="Myb_DNA-bind_3"/>
    <property type="match status" value="1"/>
</dbReference>
<gene>
    <name evidence="4" type="ORF">RHSIM_Rhsim10G0209300</name>
</gene>
<dbReference type="InterPro" id="IPR045026">
    <property type="entry name" value="LIMYB"/>
</dbReference>
<dbReference type="InterPro" id="IPR027417">
    <property type="entry name" value="P-loop_NTPase"/>
</dbReference>
<feature type="domain" description="AAA+ ATPase" evidence="3">
    <location>
        <begin position="176"/>
        <end position="336"/>
    </location>
</feature>
<comment type="caution">
    <text evidence="4">The sequence shown here is derived from an EMBL/GenBank/DDBJ whole genome shotgun (WGS) entry which is preliminary data.</text>
</comment>
<dbReference type="InterPro" id="IPR003593">
    <property type="entry name" value="AAA+_ATPase"/>
</dbReference>
<evidence type="ECO:0000256" key="2">
    <source>
        <dbReference type="SAM" id="MobiDB-lite"/>
    </source>
</evidence>
<dbReference type="PANTHER" id="PTHR47584">
    <property type="match status" value="1"/>
</dbReference>
<feature type="compositionally biased region" description="Acidic residues" evidence="2">
    <location>
        <begin position="787"/>
        <end position="796"/>
    </location>
</feature>
<reference evidence="4" key="1">
    <citation type="submission" date="2019-11" db="EMBL/GenBank/DDBJ databases">
        <authorList>
            <person name="Liu Y."/>
            <person name="Hou J."/>
            <person name="Li T.-Q."/>
            <person name="Guan C.-H."/>
            <person name="Wu X."/>
            <person name="Wu H.-Z."/>
            <person name="Ling F."/>
            <person name="Zhang R."/>
            <person name="Shi X.-G."/>
            <person name="Ren J.-P."/>
            <person name="Chen E.-F."/>
            <person name="Sun J.-M."/>
        </authorList>
    </citation>
    <scope>NUCLEOTIDE SEQUENCE</scope>
    <source>
        <strain evidence="4">Adult_tree_wgs_1</strain>
        <tissue evidence="4">Leaves</tissue>
    </source>
</reference>
<dbReference type="FunFam" id="3.40.50.300:FF:001661">
    <property type="entry name" value="RAD17 checkpoint clamp loader component"/>
    <property type="match status" value="1"/>
</dbReference>
<dbReference type="Proteomes" id="UP000626092">
    <property type="component" value="Unassembled WGS sequence"/>
</dbReference>
<evidence type="ECO:0000259" key="3">
    <source>
        <dbReference type="SMART" id="SM00382"/>
    </source>
</evidence>
<dbReference type="PANTHER" id="PTHR47584:SF9">
    <property type="entry name" value="L10-INTERACTING MYB DOMAIN-CONTAINING PROTEIN-LIKE"/>
    <property type="match status" value="1"/>
</dbReference>
<dbReference type="AlphaFoldDB" id="A0A834LD97"/>
<sequence>MGKRKTTIVVSSSDDDDDDKTFSLRSKTTSNPKSKSRPSSVPRANSRRTATKKARLSDSRAVSCKESTGFDEGKLDVSSGLLVLEVELLHYGRCRCTEKSEICCFLLQIKLFCEDFDEGFNGFRMSTGSGRSNGKDLWVDKYKPGSLEELAVHKKKVEEVKMWFEKRLKRQKEELFNNVLVITGQAGVGKSATVHVIASHLRATVCEWNTPTPTIWQEHLHNSNLGVRYMSKVDEFENFVERTRKYGLIPSSFSGQSQASVILVIDDLPVANGRVAYEKLNKCLHLLVQSALVPTVILITDCGEADSSDNSPQNWEELQSSLQRAGACKVAFNPITVNSIKKTLSRICREEHLNVDGEQVDLIAKASGEQGAFLVKERFARLPVKMDAPEKVLCKAHGQARPVTDFLHENVLDFLSEEAIDDACVVTSYLSDADFLLASLSGMITRNYGAENVIQSAAASVAVRGVLFGNFHPLSSRWHTIRRPSLWQVEQSLRYNKLETVRQRCIGYDGMSLSDLSVVATEFKPALKWLGFRGSEGLESRNLSEKDIMLDDESVGGTSFEDKDDDTSDDEIEDCCIFDGFWEWKACEPGLTIEPYLPLGRIKDIFIMATRSTRLRKLPPRQQPEQQSPQSRAKWTTPLTQILVDLMVDEVHKGNKKKYSFGKKAWKSITDDFYKITGLKWDKEQLKNRYAVLRKQYTTAKLLLEQSDFQWDETTGTITAADEAWDRIIKEHPDAEAMRSAGCPIYKQLCTIFAERSTNGQFNGSAENELACPQPLSMFKEEQPSSESEDEANTEDEQYKLQSTNPSSSVSRKRGRKGIDDVIANAILEMAAASKLKAAAIKQFNDRFSISDCVRLLDQMQGVDDHVYYSALDLFNNPNARETFLSLKVEKRLTWLCGKCSALPSS</sequence>
<dbReference type="SUPFAM" id="SSF52540">
    <property type="entry name" value="P-loop containing nucleoside triphosphate hydrolases"/>
    <property type="match status" value="1"/>
</dbReference>
<dbReference type="InterPro" id="IPR024752">
    <property type="entry name" value="Myb/SANT-like_dom"/>
</dbReference>
<accession>A0A834LD97</accession>
<feature type="compositionally biased region" description="Basic residues" evidence="2">
    <location>
        <begin position="45"/>
        <end position="54"/>
    </location>
</feature>
<dbReference type="EMBL" id="WJXA01000010">
    <property type="protein sequence ID" value="KAF7129871.1"/>
    <property type="molecule type" value="Genomic_DNA"/>
</dbReference>
<dbReference type="Pfam" id="PF03215">
    <property type="entry name" value="Rad17"/>
    <property type="match status" value="1"/>
</dbReference>
<proteinExistence type="predicted"/>
<keyword evidence="1" id="KW-0175">Coiled coil</keyword>
<evidence type="ECO:0000256" key="1">
    <source>
        <dbReference type="SAM" id="Coils"/>
    </source>
</evidence>